<feature type="compositionally biased region" description="Basic and acidic residues" evidence="5">
    <location>
        <begin position="930"/>
        <end position="955"/>
    </location>
</feature>
<dbReference type="PANTHER" id="PTHR45748:SF4">
    <property type="entry name" value="1-PHOSPHATIDYLINOSITOL-3-PHOSPHATE 5-KINASE FAB1D-RELATED"/>
    <property type="match status" value="1"/>
</dbReference>
<keyword evidence="4" id="KW-0808">Transferase</keyword>
<reference evidence="7 8" key="1">
    <citation type="journal article" date="2018" name="Sci. Data">
        <title>The draft genome sequence of cork oak.</title>
        <authorList>
            <person name="Ramos A.M."/>
            <person name="Usie A."/>
            <person name="Barbosa P."/>
            <person name="Barros P.M."/>
            <person name="Capote T."/>
            <person name="Chaves I."/>
            <person name="Simoes F."/>
            <person name="Abreu I."/>
            <person name="Carrasquinho I."/>
            <person name="Faro C."/>
            <person name="Guimaraes J.B."/>
            <person name="Mendonca D."/>
            <person name="Nobrega F."/>
            <person name="Rodrigues L."/>
            <person name="Saibo N.J.M."/>
            <person name="Varela M.C."/>
            <person name="Egas C."/>
            <person name="Matos J."/>
            <person name="Miguel C.M."/>
            <person name="Oliveira M.M."/>
            <person name="Ricardo C.P."/>
            <person name="Goncalves S."/>
        </authorList>
    </citation>
    <scope>NUCLEOTIDE SEQUENCE [LARGE SCALE GENOMIC DNA]</scope>
    <source>
        <strain evidence="8">cv. HL8</strain>
    </source>
</reference>
<dbReference type="SUPFAM" id="SSF52029">
    <property type="entry name" value="GroEL apical domain-like"/>
    <property type="match status" value="1"/>
</dbReference>
<dbReference type="Proteomes" id="UP000237347">
    <property type="component" value="Unassembled WGS sequence"/>
</dbReference>
<sequence>MQKDGGNSEEQMQSRENINAVVDSRSILVLMSRRNAVRGTICEQSHFSHIMFYKNFDVPLGKFLRDNLLNQKSQCTTCGELPEAHFYYYAHRNKQLTIQVKRLPEGKHLPGDAEGKLWMWSRARCKPGNGISKSTKRVLMSTAACSLSFGKFLELSLSHPSSSSRLSSYCHPLERDFLHFFGLGPMVTMFKYSTVAIYNVSVPPRKLEFSNSIRQEWLRKETENLYMNGILLFTETADFLKKIRSRFAGRTLNLQGTSLDFSDIEEMLNQERSEFELLLESCIWDRRLHSLFSPDPTASDSNASERIMQEQAKSKMDGSAAGGNEGMETILQNGHVGLEDSVDFKVKLDTSTEAKEIPIKEIPVEVQVQDLSDGGDVLNASTVAEGEMPTVGLSTNRSSDQELVARQNGSAHCQSGDDNCQAVILPLFDHPQEDRTTPVSTVLGNSDSIADLHVLKKDKSLRSLSSCIENSIGWFWTPFSEIRQIDMKDLPKIYLQKFEAISRYTQEYIPTANQLITEEGSRLHIPLETDNYILSDFEGELSSIIACALASLKELPVQSEVRDEDSRRENGMAAKSFESLHSLARISTITSLRWSSNGFSESDSVLSTPSSSLEDSRFSSFDGLNLLDSLVPPDPFNPVVNLVGKGKYSVACLYANEFRDLRSRCCPSEADYVASLSRCRSWDAKGGKSKSLFAKTLDDRFIIKEIKKTEFDSFMKFARDYFKYMTQSFELGNQTCLAKVLGIYQVSIRQTKSGKETRHDLMVMENLTFGRKITRQYDLKGALHARYTAAADGSGDVLLDQNFVNDMNSSPLYVSNKAKRLLQRAVWNDTAFLNSINVMDYSLLVAVDTERRELVCGIIDYLRQYTWDKQLETWVKSSLVPKNVLPTVISPKEYKRRFRKFMSSHFLCVPDHWCSEISSHDPCELCSVRDDHDISQPKSQKEEGLNEGESIKRDGASPYTAPMISPSEFSVVVNSYDRVNREQSTTGDSQENCKRMENNLKESNSGDDHIVRDVEIQTSNGQEAKEEFAGNRGKSSNDDQLDAEIWEPPEAEDPEDDMEGSMAYNDDDDDECGDGTDWGKPCSLSRFRDEGSGSYKFKVEKQRAMEEVTNGKFKALVFHLLKSVGVASSGEHGESWVDIVTSLSWEAASFLKPDAIDGKPMDPNGYVKVKCVATGSRSQSQVVKGFVFKKRAAHKHMPTKYKNPRLLLIRGELGQSSRGCHHLLQWSSR</sequence>
<dbReference type="InterPro" id="IPR027409">
    <property type="entry name" value="GroEL-like_apical_dom_sf"/>
</dbReference>
<evidence type="ECO:0000256" key="5">
    <source>
        <dbReference type="SAM" id="MobiDB-lite"/>
    </source>
</evidence>
<keyword evidence="8" id="KW-1185">Reference proteome</keyword>
<dbReference type="FunFam" id="3.30.810.10:FF:000001">
    <property type="entry name" value="1-phosphatidylinositol 3-phosphate 5-kinase FAB1"/>
    <property type="match status" value="1"/>
</dbReference>
<feature type="region of interest" description="Disordered" evidence="5">
    <location>
        <begin position="930"/>
        <end position="963"/>
    </location>
</feature>
<dbReference type="Pfam" id="PF01504">
    <property type="entry name" value="PIP5K"/>
    <property type="match status" value="2"/>
</dbReference>
<organism evidence="7 8">
    <name type="scientific">Quercus suber</name>
    <name type="common">Cork oak</name>
    <dbReference type="NCBI Taxonomy" id="58331"/>
    <lineage>
        <taxon>Eukaryota</taxon>
        <taxon>Viridiplantae</taxon>
        <taxon>Streptophyta</taxon>
        <taxon>Embryophyta</taxon>
        <taxon>Tracheophyta</taxon>
        <taxon>Spermatophyta</taxon>
        <taxon>Magnoliopsida</taxon>
        <taxon>eudicotyledons</taxon>
        <taxon>Gunneridae</taxon>
        <taxon>Pentapetalae</taxon>
        <taxon>rosids</taxon>
        <taxon>fabids</taxon>
        <taxon>Fagales</taxon>
        <taxon>Fagaceae</taxon>
        <taxon>Quercus</taxon>
    </lineage>
</organism>
<keyword evidence="1 4" id="KW-0547">Nucleotide-binding</keyword>
<feature type="domain" description="PIPK" evidence="6">
    <location>
        <begin position="582"/>
        <end position="906"/>
    </location>
</feature>
<dbReference type="Gene3D" id="3.30.800.10">
    <property type="entry name" value="Phosphatidylinositol Phosphate Kinase II Beta"/>
    <property type="match status" value="1"/>
</dbReference>
<dbReference type="InterPro" id="IPR027484">
    <property type="entry name" value="PInositol-4-P-5-kinase_N"/>
</dbReference>
<evidence type="ECO:0000256" key="4">
    <source>
        <dbReference type="PROSITE-ProRule" id="PRU00781"/>
    </source>
</evidence>
<dbReference type="PANTHER" id="PTHR45748">
    <property type="entry name" value="1-PHOSPHATIDYLINOSITOL 3-PHOSPHATE 5-KINASE-RELATED"/>
    <property type="match status" value="1"/>
</dbReference>
<accession>A0AAW0LVT0</accession>
<dbReference type="GO" id="GO:0010008">
    <property type="term" value="C:endosome membrane"/>
    <property type="evidence" value="ECO:0007669"/>
    <property type="project" value="TreeGrafter"/>
</dbReference>
<evidence type="ECO:0000313" key="8">
    <source>
        <dbReference type="Proteomes" id="UP000237347"/>
    </source>
</evidence>
<dbReference type="AlphaFoldDB" id="A0AAW0LVT0"/>
<dbReference type="InterPro" id="IPR002498">
    <property type="entry name" value="PInositol-4-P-4/5-kinase_core"/>
</dbReference>
<dbReference type="GO" id="GO:0000285">
    <property type="term" value="F:1-phosphatidylinositol-3-phosphate 5-kinase activity"/>
    <property type="evidence" value="ECO:0007669"/>
    <property type="project" value="InterPro"/>
</dbReference>
<comment type="caution">
    <text evidence="7">The sequence shown here is derived from an EMBL/GenBank/DDBJ whole genome shotgun (WGS) entry which is preliminary data.</text>
</comment>
<gene>
    <name evidence="7" type="primary">FAB1D_1</name>
    <name evidence="7" type="ORF">CFP56_028774</name>
</gene>
<dbReference type="FunFam" id="3.30.800.10:FF:000007">
    <property type="entry name" value="Putative 1-phosphatidylinositol-4-phosphate 5-kinase/ zinc ion binding family"/>
    <property type="match status" value="1"/>
</dbReference>
<dbReference type="EMBL" id="PKMF04000047">
    <property type="protein sequence ID" value="KAK7855262.1"/>
    <property type="molecule type" value="Genomic_DNA"/>
</dbReference>
<dbReference type="GO" id="GO:0005524">
    <property type="term" value="F:ATP binding"/>
    <property type="evidence" value="ECO:0007669"/>
    <property type="project" value="UniProtKB-UniRule"/>
</dbReference>
<feature type="compositionally biased region" description="Acidic residues" evidence="5">
    <location>
        <begin position="1039"/>
        <end position="1074"/>
    </location>
</feature>
<dbReference type="PROSITE" id="PS51455">
    <property type="entry name" value="PIPK"/>
    <property type="match status" value="1"/>
</dbReference>
<evidence type="ECO:0000259" key="6">
    <source>
        <dbReference type="PROSITE" id="PS51455"/>
    </source>
</evidence>
<dbReference type="Gene3D" id="3.30.810.10">
    <property type="entry name" value="2-Layer Sandwich"/>
    <property type="match status" value="1"/>
</dbReference>
<proteinExistence type="predicted"/>
<keyword evidence="3 4" id="KW-0067">ATP-binding</keyword>
<evidence type="ECO:0000256" key="3">
    <source>
        <dbReference type="ARBA" id="ARBA00022840"/>
    </source>
</evidence>
<feature type="region of interest" description="Disordered" evidence="5">
    <location>
        <begin position="1017"/>
        <end position="1083"/>
    </location>
</feature>
<evidence type="ECO:0000256" key="1">
    <source>
        <dbReference type="ARBA" id="ARBA00022741"/>
    </source>
</evidence>
<dbReference type="SMART" id="SM00330">
    <property type="entry name" value="PIPKc"/>
    <property type="match status" value="1"/>
</dbReference>
<dbReference type="InterPro" id="IPR027483">
    <property type="entry name" value="PInositol-4-P-4/5-kinase_C_sf"/>
</dbReference>
<evidence type="ECO:0000256" key="2">
    <source>
        <dbReference type="ARBA" id="ARBA00022777"/>
    </source>
</evidence>
<protein>
    <submittedName>
        <fullName evidence="7">1-phosphatidylinositol-3-phosphate 5-kinase fab1d</fullName>
    </submittedName>
</protein>
<name>A0AAW0LVT0_QUESU</name>
<dbReference type="InterPro" id="IPR044769">
    <property type="entry name" value="PIKfyve_PIPKc"/>
</dbReference>
<dbReference type="Gene3D" id="3.50.7.10">
    <property type="entry name" value="GroEL"/>
    <property type="match status" value="1"/>
</dbReference>
<evidence type="ECO:0000313" key="7">
    <source>
        <dbReference type="EMBL" id="KAK7855262.1"/>
    </source>
</evidence>
<dbReference type="SUPFAM" id="SSF56104">
    <property type="entry name" value="SAICAR synthase-like"/>
    <property type="match status" value="1"/>
</dbReference>
<keyword evidence="2 4" id="KW-0418">Kinase</keyword>
<dbReference type="CDD" id="cd17300">
    <property type="entry name" value="PIPKc_PIKfyve"/>
    <property type="match status" value="1"/>
</dbReference>
<dbReference type="GO" id="GO:0046854">
    <property type="term" value="P:phosphatidylinositol phosphate biosynthetic process"/>
    <property type="evidence" value="ECO:0007669"/>
    <property type="project" value="TreeGrafter"/>
</dbReference>